<gene>
    <name evidence="1" type="ORF">HU200_009987</name>
</gene>
<reference evidence="1" key="1">
    <citation type="submission" date="2020-07" db="EMBL/GenBank/DDBJ databases">
        <title>Genome sequence and genetic diversity analysis of an under-domesticated orphan crop, white fonio (Digitaria exilis).</title>
        <authorList>
            <person name="Bennetzen J.L."/>
            <person name="Chen S."/>
            <person name="Ma X."/>
            <person name="Wang X."/>
            <person name="Yssel A.E.J."/>
            <person name="Chaluvadi S.R."/>
            <person name="Johnson M."/>
            <person name="Gangashetty P."/>
            <person name="Hamidou F."/>
            <person name="Sanogo M.D."/>
            <person name="Zwaenepoel A."/>
            <person name="Wallace J."/>
            <person name="Van De Peer Y."/>
            <person name="Van Deynze A."/>
        </authorList>
    </citation>
    <scope>NUCLEOTIDE SEQUENCE</scope>
    <source>
        <tissue evidence="1">Leaves</tissue>
    </source>
</reference>
<evidence type="ECO:0000313" key="2">
    <source>
        <dbReference type="Proteomes" id="UP000636709"/>
    </source>
</evidence>
<comment type="caution">
    <text evidence="1">The sequence shown here is derived from an EMBL/GenBank/DDBJ whole genome shotgun (WGS) entry which is preliminary data.</text>
</comment>
<dbReference type="EMBL" id="JACEFO010000676">
    <property type="protein sequence ID" value="KAF8760697.1"/>
    <property type="molecule type" value="Genomic_DNA"/>
</dbReference>
<proteinExistence type="predicted"/>
<keyword evidence="2" id="KW-1185">Reference proteome</keyword>
<evidence type="ECO:0000313" key="1">
    <source>
        <dbReference type="EMBL" id="KAF8760697.1"/>
    </source>
</evidence>
<protein>
    <submittedName>
        <fullName evidence="1">Uncharacterized protein</fullName>
    </submittedName>
</protein>
<dbReference type="Proteomes" id="UP000636709">
    <property type="component" value="Unassembled WGS sequence"/>
</dbReference>
<organism evidence="1 2">
    <name type="scientific">Digitaria exilis</name>
    <dbReference type="NCBI Taxonomy" id="1010633"/>
    <lineage>
        <taxon>Eukaryota</taxon>
        <taxon>Viridiplantae</taxon>
        <taxon>Streptophyta</taxon>
        <taxon>Embryophyta</taxon>
        <taxon>Tracheophyta</taxon>
        <taxon>Spermatophyta</taxon>
        <taxon>Magnoliopsida</taxon>
        <taxon>Liliopsida</taxon>
        <taxon>Poales</taxon>
        <taxon>Poaceae</taxon>
        <taxon>PACMAD clade</taxon>
        <taxon>Panicoideae</taxon>
        <taxon>Panicodae</taxon>
        <taxon>Paniceae</taxon>
        <taxon>Anthephorinae</taxon>
        <taxon>Digitaria</taxon>
    </lineage>
</organism>
<sequence length="148" mass="16363">MVSLLPRAPCLASLSKPAPSLLRQPPPAMSSSFVAAPASAWADATGRPRKLPVAAVRRHGHPRPGSVLPPYPRLLPNVHEGTTRKQASNGMVRIRKGLIDEVHVHKLDLGHLQQGEVAHRRPHYHFYYMEEREGEERECTTTSSRASS</sequence>
<dbReference type="AlphaFoldDB" id="A0A835FID7"/>
<accession>A0A835FID7</accession>
<name>A0A835FID7_9POAL</name>